<evidence type="ECO:0000256" key="1">
    <source>
        <dbReference type="SAM" id="MobiDB-lite"/>
    </source>
</evidence>
<feature type="compositionally biased region" description="Polar residues" evidence="1">
    <location>
        <begin position="152"/>
        <end position="167"/>
    </location>
</feature>
<feature type="compositionally biased region" description="Low complexity" evidence="1">
    <location>
        <begin position="128"/>
        <end position="138"/>
    </location>
</feature>
<feature type="compositionally biased region" description="Basic and acidic residues" evidence="1">
    <location>
        <begin position="141"/>
        <end position="150"/>
    </location>
</feature>
<gene>
    <name evidence="2" type="ORF">RDI58_010624</name>
</gene>
<accession>A0AAN8TV52</accession>
<keyword evidence="3" id="KW-1185">Reference proteome</keyword>
<dbReference type="Proteomes" id="UP001371456">
    <property type="component" value="Unassembled WGS sequence"/>
</dbReference>
<name>A0AAN8TV52_SOLBU</name>
<comment type="caution">
    <text evidence="2">The sequence shown here is derived from an EMBL/GenBank/DDBJ whole genome shotgun (WGS) entry which is preliminary data.</text>
</comment>
<evidence type="ECO:0000313" key="2">
    <source>
        <dbReference type="EMBL" id="KAK6791543.1"/>
    </source>
</evidence>
<organism evidence="2 3">
    <name type="scientific">Solanum bulbocastanum</name>
    <name type="common">Wild potato</name>
    <dbReference type="NCBI Taxonomy" id="147425"/>
    <lineage>
        <taxon>Eukaryota</taxon>
        <taxon>Viridiplantae</taxon>
        <taxon>Streptophyta</taxon>
        <taxon>Embryophyta</taxon>
        <taxon>Tracheophyta</taxon>
        <taxon>Spermatophyta</taxon>
        <taxon>Magnoliopsida</taxon>
        <taxon>eudicotyledons</taxon>
        <taxon>Gunneridae</taxon>
        <taxon>Pentapetalae</taxon>
        <taxon>asterids</taxon>
        <taxon>lamiids</taxon>
        <taxon>Solanales</taxon>
        <taxon>Solanaceae</taxon>
        <taxon>Solanoideae</taxon>
        <taxon>Solaneae</taxon>
        <taxon>Solanum</taxon>
    </lineage>
</organism>
<dbReference type="EMBL" id="JBANQN010000004">
    <property type="protein sequence ID" value="KAK6791543.1"/>
    <property type="molecule type" value="Genomic_DNA"/>
</dbReference>
<feature type="region of interest" description="Disordered" evidence="1">
    <location>
        <begin position="121"/>
        <end position="167"/>
    </location>
</feature>
<dbReference type="AlphaFoldDB" id="A0AAN8TV52"/>
<proteinExistence type="predicted"/>
<protein>
    <submittedName>
        <fullName evidence="2">Uncharacterized protein</fullName>
    </submittedName>
</protein>
<reference evidence="2 3" key="1">
    <citation type="submission" date="2024-02" db="EMBL/GenBank/DDBJ databases">
        <title>de novo genome assembly of Solanum bulbocastanum strain 11H21.</title>
        <authorList>
            <person name="Hosaka A.J."/>
        </authorList>
    </citation>
    <scope>NUCLEOTIDE SEQUENCE [LARGE SCALE GENOMIC DNA]</scope>
    <source>
        <tissue evidence="2">Young leaves</tissue>
    </source>
</reference>
<evidence type="ECO:0000313" key="3">
    <source>
        <dbReference type="Proteomes" id="UP001371456"/>
    </source>
</evidence>
<sequence>MCPVQIDYSCRLVAFEWFILEIKFQRIGLLLANLPTSKENRSLFECSGGAPIWSTIVFSPSVDYFGPPNGTTTVAGLAPSCFGLHSPSSPRVCTGPGVRFFYLTEDDDEDLLTDEDAMSQDEEEVFCSSWSGSSEGGEFPNLREPKEKRVQSTKGSGYQSGSVPRRL</sequence>